<evidence type="ECO:0000256" key="1">
    <source>
        <dbReference type="SAM" id="SignalP"/>
    </source>
</evidence>
<sequence>MAAREPHFTFALKACLLFSVISILQVASALDSPNLPHANQDDSLEPNDARVIYAGEQSVAPKPYEAVNKRIRLTTGQSYFPFISAKMPHGGWSQALVTRTFAEMGLNVDIHVLPWSRGERWTTEQRFLGTFPYVYSAKRAKKYYFSKPINFIPVRFYVSQASNFTDVQQLKNKRLCLPYGYSADFVKDGVVDSLNLKINRVVDGAACIGHVQRGWSDAGLTNDYVSVNEVNNDRLTDSKLVVLKKDVEQVPLHFIISTSYPEARKWMDKFDRAFQGLIENGAKAEIDDQFIQLLGLN</sequence>
<accession>A0ABU9SST4</accession>
<dbReference type="InterPro" id="IPR001638">
    <property type="entry name" value="Solute-binding_3/MltF_N"/>
</dbReference>
<keyword evidence="4" id="KW-1185">Reference proteome</keyword>
<name>A0ABU9SST4_9ALTE</name>
<reference evidence="3 4" key="1">
    <citation type="submission" date="2024-03" db="EMBL/GenBank/DDBJ databases">
        <title>Community enrichment and isolation of bacterial strains for fucoidan degradation.</title>
        <authorList>
            <person name="Sichert A."/>
        </authorList>
    </citation>
    <scope>NUCLEOTIDE SEQUENCE [LARGE SCALE GENOMIC DNA]</scope>
    <source>
        <strain evidence="3 4">AS12</strain>
    </source>
</reference>
<gene>
    <name evidence="3" type="ORF">WNY77_06045</name>
</gene>
<evidence type="ECO:0000313" key="3">
    <source>
        <dbReference type="EMBL" id="MEM5496950.1"/>
    </source>
</evidence>
<organism evidence="3 4">
    <name type="scientific">Paraglaciecola mesophila</name>
    <dbReference type="NCBI Taxonomy" id="197222"/>
    <lineage>
        <taxon>Bacteria</taxon>
        <taxon>Pseudomonadati</taxon>
        <taxon>Pseudomonadota</taxon>
        <taxon>Gammaproteobacteria</taxon>
        <taxon>Alteromonadales</taxon>
        <taxon>Alteromonadaceae</taxon>
        <taxon>Paraglaciecola</taxon>
    </lineage>
</organism>
<dbReference type="EMBL" id="JBBMQS010000003">
    <property type="protein sequence ID" value="MEM5496950.1"/>
    <property type="molecule type" value="Genomic_DNA"/>
</dbReference>
<protein>
    <submittedName>
        <fullName evidence="3">Transporter substrate-binding domain-containing protein</fullName>
    </submittedName>
</protein>
<dbReference type="RefSeq" id="WP_342881199.1">
    <property type="nucleotide sequence ID" value="NZ_JBBMQS010000003.1"/>
</dbReference>
<evidence type="ECO:0000259" key="2">
    <source>
        <dbReference type="Pfam" id="PF00497"/>
    </source>
</evidence>
<proteinExistence type="predicted"/>
<dbReference type="Proteomes" id="UP001461163">
    <property type="component" value="Unassembled WGS sequence"/>
</dbReference>
<feature type="chain" id="PRO_5046435096" evidence="1">
    <location>
        <begin position="30"/>
        <end position="297"/>
    </location>
</feature>
<feature type="domain" description="Solute-binding protein family 3/N-terminal" evidence="2">
    <location>
        <begin position="72"/>
        <end position="291"/>
    </location>
</feature>
<dbReference type="SUPFAM" id="SSF53850">
    <property type="entry name" value="Periplasmic binding protein-like II"/>
    <property type="match status" value="1"/>
</dbReference>
<feature type="signal peptide" evidence="1">
    <location>
        <begin position="1"/>
        <end position="29"/>
    </location>
</feature>
<dbReference type="Pfam" id="PF00497">
    <property type="entry name" value="SBP_bac_3"/>
    <property type="match status" value="1"/>
</dbReference>
<dbReference type="Gene3D" id="3.40.190.10">
    <property type="entry name" value="Periplasmic binding protein-like II"/>
    <property type="match status" value="2"/>
</dbReference>
<keyword evidence="1" id="KW-0732">Signal</keyword>
<comment type="caution">
    <text evidence="3">The sequence shown here is derived from an EMBL/GenBank/DDBJ whole genome shotgun (WGS) entry which is preliminary data.</text>
</comment>
<evidence type="ECO:0000313" key="4">
    <source>
        <dbReference type="Proteomes" id="UP001461163"/>
    </source>
</evidence>